<name>A0A5B0NK04_PUCGR</name>
<protein>
    <submittedName>
        <fullName evidence="2">Uncharacterized protein</fullName>
    </submittedName>
</protein>
<sequence>MCTAMDGISSHTDTFLSRPDGYEGHGSANLQGVDSINGDHTGASTFCKPVKEIDFLPKIGKISDRLAQQAHSQPELGRQPEPYVQIASRKRGQNEEPSMSYDSLSESQNPPKTLDLLSSLGRFLTPDNSAIHEETARQAADSRTTSNGVNPFQIGHEKDFLSIRPPSSYHELEKTFENQVRLPVMKKIRMDIPRVGSSSCSQINLPEHRDLSGHRSRIALSKGNVALEPVDTRQPALEHKEIAAETDTNSKDRNSLAYSQSM</sequence>
<keyword evidence="3" id="KW-1185">Reference proteome</keyword>
<evidence type="ECO:0000256" key="1">
    <source>
        <dbReference type="SAM" id="MobiDB-lite"/>
    </source>
</evidence>
<feature type="region of interest" description="Disordered" evidence="1">
    <location>
        <begin position="229"/>
        <end position="262"/>
    </location>
</feature>
<evidence type="ECO:0000313" key="3">
    <source>
        <dbReference type="Proteomes" id="UP000324748"/>
    </source>
</evidence>
<proteinExistence type="predicted"/>
<dbReference type="EMBL" id="VSWC01000093">
    <property type="protein sequence ID" value="KAA1088976.1"/>
    <property type="molecule type" value="Genomic_DNA"/>
</dbReference>
<comment type="caution">
    <text evidence="2">The sequence shown here is derived from an EMBL/GenBank/DDBJ whole genome shotgun (WGS) entry which is preliminary data.</text>
</comment>
<dbReference type="AlphaFoldDB" id="A0A5B0NK04"/>
<evidence type="ECO:0000313" key="2">
    <source>
        <dbReference type="EMBL" id="KAA1088976.1"/>
    </source>
</evidence>
<feature type="region of interest" description="Disordered" evidence="1">
    <location>
        <begin position="90"/>
        <end position="112"/>
    </location>
</feature>
<reference evidence="2 3" key="1">
    <citation type="submission" date="2019-05" db="EMBL/GenBank/DDBJ databases">
        <title>Emergence of the Ug99 lineage of the wheat stem rust pathogen through somatic hybridization.</title>
        <authorList>
            <person name="Li F."/>
            <person name="Upadhyaya N.M."/>
            <person name="Sperschneider J."/>
            <person name="Matny O."/>
            <person name="Nguyen-Phuc H."/>
            <person name="Mago R."/>
            <person name="Raley C."/>
            <person name="Miller M.E."/>
            <person name="Silverstein K.A.T."/>
            <person name="Henningsen E."/>
            <person name="Hirsch C.D."/>
            <person name="Visser B."/>
            <person name="Pretorius Z.A."/>
            <person name="Steffenson B.J."/>
            <person name="Schwessinger B."/>
            <person name="Dodds P.N."/>
            <person name="Figueroa M."/>
        </authorList>
    </citation>
    <scope>NUCLEOTIDE SEQUENCE [LARGE SCALE GENOMIC DNA]</scope>
    <source>
        <strain evidence="2">21-0</strain>
    </source>
</reference>
<feature type="compositionally biased region" description="Polar residues" evidence="1">
    <location>
        <begin position="95"/>
        <end position="111"/>
    </location>
</feature>
<accession>A0A5B0NK04</accession>
<feature type="compositionally biased region" description="Basic and acidic residues" evidence="1">
    <location>
        <begin position="236"/>
        <end position="254"/>
    </location>
</feature>
<organism evidence="2 3">
    <name type="scientific">Puccinia graminis f. sp. tritici</name>
    <dbReference type="NCBI Taxonomy" id="56615"/>
    <lineage>
        <taxon>Eukaryota</taxon>
        <taxon>Fungi</taxon>
        <taxon>Dikarya</taxon>
        <taxon>Basidiomycota</taxon>
        <taxon>Pucciniomycotina</taxon>
        <taxon>Pucciniomycetes</taxon>
        <taxon>Pucciniales</taxon>
        <taxon>Pucciniaceae</taxon>
        <taxon>Puccinia</taxon>
    </lineage>
</organism>
<feature type="region of interest" description="Disordered" evidence="1">
    <location>
        <begin position="1"/>
        <end position="36"/>
    </location>
</feature>
<gene>
    <name evidence="2" type="ORF">PGT21_002848</name>
</gene>
<dbReference type="Proteomes" id="UP000324748">
    <property type="component" value="Unassembled WGS sequence"/>
</dbReference>